<feature type="compositionally biased region" description="Basic residues" evidence="8">
    <location>
        <begin position="702"/>
        <end position="727"/>
    </location>
</feature>
<dbReference type="PANTHER" id="PTHR31956:SF1">
    <property type="entry name" value="NON-SPECIFIC PHOSPHOLIPASE C1"/>
    <property type="match status" value="1"/>
</dbReference>
<evidence type="ECO:0000256" key="8">
    <source>
        <dbReference type="SAM" id="MobiDB-lite"/>
    </source>
</evidence>
<dbReference type="InterPro" id="IPR008475">
    <property type="entry name" value="PLipase_C_C"/>
</dbReference>
<dbReference type="NCBIfam" id="TIGR03396">
    <property type="entry name" value="PC_PLC"/>
    <property type="match status" value="1"/>
</dbReference>
<feature type="compositionally biased region" description="Low complexity" evidence="8">
    <location>
        <begin position="1006"/>
        <end position="1053"/>
    </location>
</feature>
<feature type="region of interest" description="Disordered" evidence="8">
    <location>
        <begin position="683"/>
        <end position="1053"/>
    </location>
</feature>
<comment type="caution">
    <text evidence="10">The sequence shown here is derived from an EMBL/GenBank/DDBJ whole genome shotgun (WGS) entry which is preliminary data.</text>
</comment>
<feature type="compositionally biased region" description="Basic and acidic residues" evidence="8">
    <location>
        <begin position="468"/>
        <end position="477"/>
    </location>
</feature>
<dbReference type="Gene3D" id="3.40.720.10">
    <property type="entry name" value="Alkaline Phosphatase, subunit A"/>
    <property type="match status" value="2"/>
</dbReference>
<evidence type="ECO:0000256" key="7">
    <source>
        <dbReference type="ARBA" id="ARBA00048421"/>
    </source>
</evidence>
<feature type="compositionally biased region" description="Gly residues" evidence="8">
    <location>
        <begin position="986"/>
        <end position="1002"/>
    </location>
</feature>
<comment type="catalytic activity">
    <reaction evidence="7">
        <text>a 1,2-diacyl-sn-glycero-3-phosphocholine + H2O = phosphocholine + a 1,2-diacyl-sn-glycerol + H(+)</text>
        <dbReference type="Rhea" id="RHEA:10604"/>
        <dbReference type="ChEBI" id="CHEBI:15377"/>
        <dbReference type="ChEBI" id="CHEBI:15378"/>
        <dbReference type="ChEBI" id="CHEBI:17815"/>
        <dbReference type="ChEBI" id="CHEBI:57643"/>
        <dbReference type="ChEBI" id="CHEBI:295975"/>
        <dbReference type="EC" id="3.1.4.3"/>
    </reaction>
    <physiologicalReaction direction="left-to-right" evidence="7">
        <dbReference type="Rhea" id="RHEA:10605"/>
    </physiologicalReaction>
</comment>
<dbReference type="InterPro" id="IPR006311">
    <property type="entry name" value="TAT_signal"/>
</dbReference>
<dbReference type="InterPro" id="IPR007312">
    <property type="entry name" value="Phosphoesterase"/>
</dbReference>
<gene>
    <name evidence="10" type="ORF">GCM10010421_06570</name>
</gene>
<dbReference type="EC" id="3.1.4.3" evidence="3"/>
<evidence type="ECO:0000256" key="5">
    <source>
        <dbReference type="ARBA" id="ARBA00022801"/>
    </source>
</evidence>
<feature type="compositionally biased region" description="Basic and acidic residues" evidence="8">
    <location>
        <begin position="925"/>
        <end position="938"/>
    </location>
</feature>
<evidence type="ECO:0000256" key="3">
    <source>
        <dbReference type="ARBA" id="ARBA00012018"/>
    </source>
</evidence>
<evidence type="ECO:0000256" key="6">
    <source>
        <dbReference type="ARBA" id="ARBA00023026"/>
    </source>
</evidence>
<evidence type="ECO:0000313" key="11">
    <source>
        <dbReference type="Proteomes" id="UP001500460"/>
    </source>
</evidence>
<organism evidence="10 11">
    <name type="scientific">Streptomyces glaucus</name>
    <dbReference type="NCBI Taxonomy" id="284029"/>
    <lineage>
        <taxon>Bacteria</taxon>
        <taxon>Bacillati</taxon>
        <taxon>Actinomycetota</taxon>
        <taxon>Actinomycetes</taxon>
        <taxon>Kitasatosporales</taxon>
        <taxon>Streptomycetaceae</taxon>
        <taxon>Streptomyces</taxon>
    </lineage>
</organism>
<accession>A0ABP5WAI4</accession>
<dbReference type="Pfam" id="PF05506">
    <property type="entry name" value="PLipase_C_C"/>
    <property type="match status" value="2"/>
</dbReference>
<keyword evidence="11" id="KW-1185">Reference proteome</keyword>
<feature type="domain" description="Bacterial phospholipase C C-terminal" evidence="9">
    <location>
        <begin position="498"/>
        <end position="582"/>
    </location>
</feature>
<reference evidence="11" key="1">
    <citation type="journal article" date="2019" name="Int. J. Syst. Evol. Microbiol.">
        <title>The Global Catalogue of Microorganisms (GCM) 10K type strain sequencing project: providing services to taxonomists for standard genome sequencing and annotation.</title>
        <authorList>
            <consortium name="The Broad Institute Genomics Platform"/>
            <consortium name="The Broad Institute Genome Sequencing Center for Infectious Disease"/>
            <person name="Wu L."/>
            <person name="Ma J."/>
        </authorList>
    </citation>
    <scope>NUCLEOTIDE SEQUENCE [LARGE SCALE GENOMIC DNA]</scope>
    <source>
        <strain evidence="11">JCM 6922</strain>
    </source>
</reference>
<evidence type="ECO:0000256" key="1">
    <source>
        <dbReference type="ARBA" id="ARBA00004191"/>
    </source>
</evidence>
<dbReference type="PROSITE" id="PS51318">
    <property type="entry name" value="TAT"/>
    <property type="match status" value="1"/>
</dbReference>
<comment type="subcellular location">
    <subcellularLocation>
        <location evidence="1">Secreted</location>
        <location evidence="1">Cell wall</location>
    </subcellularLocation>
</comment>
<name>A0ABP5WAI4_9ACTN</name>
<evidence type="ECO:0000256" key="4">
    <source>
        <dbReference type="ARBA" id="ARBA00022512"/>
    </source>
</evidence>
<sequence>MPEANRRRFLQLAGATAAFTALSASIERAAALPAHHRTGSIEDVEHIVVLMQENRSFDHYFGTLRGVRGFGDPRPVTLDSGKPVWHQEQDGTEVLPFHPDADDLGMQFLEGLPHGWTDGQEAYHGGRYDRWLPAKGTTTMAYLTREDIPFHYALADAFTVCDAYHCSFIGSTDPNRYYMWSGHTGNDGTGGGPVLGNDELGYAWTTYPERLEQAGISWKIYQDVGDGLDAAGSWGWIPDAYRGNYGDNSLLYFDRYRTARPGEPWYDKARTGTDVKNGDGYFDRLRADVKAGRLPQISWIAAPEAFSEHSNWPSNYGAWYIAQVLDALTADPAVWARTALFITYDENDGFFDHVVPPLPPASDARGRSTVDVSLDLYPGDAKRPAGPYGLGPRVPMLVVSPWSKGGYVCSETFDHTSILRFMERRFGVREPNISPWRRTVCGDLTSAFDFSRKDSRPAALPDTDGYEPQDRERHPDYRPTPPADPRMPRQERGLRRTRPLKYAPRVDAAVDPSAGRVTLTFASGAEAGAAFHVTSGNRADGPWTYTTGAGRTVADTWDPASPDGAYDLTVHGPNGFVRVFKGTGRSAGPEVTARHTGDAVELVLTHRGRGAVRLRLGDGYGGRTTTVTVRPGATVRRTVRLAVGHRWYDLTVTSESDPAFLRRFAGHVENGRPGVLDRAIRTAYAPPRAVRRPSASSGRQGSRFRRPGPRGRAGRGRGPRGRSRGRRTAAGGSGFRPAQQRHAPRGHGRARQREQHPGGAAPEALAQQGQPDHRGGHRIGQGHHGERGAEAAPVGGLRQQQSARREGRDEQRHSDDLDTEHRTGPVGGGHRDGLGERRGRSGGEPGRGRVPQPGADARPRQQADQRRRRARDGQRLRAAQHVVGRRPGRRDQQRGQPEQGQRGAPPLDRAHPASREPRPHRHRRDQGERAERLDHGERSVPQGHHVQQRGEGVERDRPPPRPAGRRPRRARAGAAGGQPFLDHGGGRVGDGGDQGQGDGGQDGAHRPAPTSAPLPAAAIPSRPRPAAVAVRCGAGSSASAGVSSAAATSASSQ</sequence>
<dbReference type="InterPro" id="IPR017850">
    <property type="entry name" value="Alkaline_phosphatase_core_sf"/>
</dbReference>
<proteinExistence type="inferred from homology"/>
<comment type="similarity">
    <text evidence="2">Belongs to the bacterial phospholipase C family.</text>
</comment>
<dbReference type="Pfam" id="PF04185">
    <property type="entry name" value="Phosphoesterase"/>
    <property type="match status" value="1"/>
</dbReference>
<evidence type="ECO:0000259" key="9">
    <source>
        <dbReference type="Pfam" id="PF05506"/>
    </source>
</evidence>
<evidence type="ECO:0000256" key="2">
    <source>
        <dbReference type="ARBA" id="ARBA00009717"/>
    </source>
</evidence>
<keyword evidence="5" id="KW-0378">Hydrolase</keyword>
<feature type="compositionally biased region" description="Basic and acidic residues" evidence="8">
    <location>
        <begin position="803"/>
        <end position="841"/>
    </location>
</feature>
<feature type="compositionally biased region" description="Basic and acidic residues" evidence="8">
    <location>
        <begin position="908"/>
        <end position="917"/>
    </location>
</feature>
<dbReference type="InterPro" id="IPR017767">
    <property type="entry name" value="PC-PLC"/>
</dbReference>
<dbReference type="Proteomes" id="UP001500460">
    <property type="component" value="Unassembled WGS sequence"/>
</dbReference>
<feature type="domain" description="Bacterial phospholipase C C-terminal" evidence="9">
    <location>
        <begin position="598"/>
        <end position="667"/>
    </location>
</feature>
<dbReference type="EMBL" id="BAAATK010000003">
    <property type="protein sequence ID" value="GAA2423068.1"/>
    <property type="molecule type" value="Genomic_DNA"/>
</dbReference>
<keyword evidence="6" id="KW-0843">Virulence</keyword>
<feature type="compositionally biased region" description="Basic and acidic residues" evidence="8">
    <location>
        <begin position="857"/>
        <end position="875"/>
    </location>
</feature>
<dbReference type="CDD" id="cd16014">
    <property type="entry name" value="PLC"/>
    <property type="match status" value="1"/>
</dbReference>
<protein>
    <recommendedName>
        <fullName evidence="3">phospholipase C</fullName>
        <ecNumber evidence="3">3.1.4.3</ecNumber>
    </recommendedName>
</protein>
<feature type="compositionally biased region" description="Low complexity" evidence="8">
    <location>
        <begin position="894"/>
        <end position="906"/>
    </location>
</feature>
<evidence type="ECO:0000313" key="10">
    <source>
        <dbReference type="EMBL" id="GAA2423068.1"/>
    </source>
</evidence>
<feature type="region of interest" description="Disordered" evidence="8">
    <location>
        <begin position="452"/>
        <end position="507"/>
    </location>
</feature>
<keyword evidence="4" id="KW-0134">Cell wall</keyword>
<dbReference type="PANTHER" id="PTHR31956">
    <property type="entry name" value="NON-SPECIFIC PHOSPHOLIPASE C4-RELATED"/>
    <property type="match status" value="1"/>
</dbReference>
<keyword evidence="4" id="KW-0964">Secreted</keyword>